<dbReference type="InterPro" id="IPR036282">
    <property type="entry name" value="Glutathione-S-Trfase_C_sf"/>
</dbReference>
<name>A0A1E7KXU7_9ACTN</name>
<evidence type="ECO:0000313" key="2">
    <source>
        <dbReference type="Proteomes" id="UP000176005"/>
    </source>
</evidence>
<dbReference type="InterPro" id="IPR016639">
    <property type="entry name" value="GST_Omega/GSH"/>
</dbReference>
<gene>
    <name evidence="1" type="ORF">AN218_25340</name>
</gene>
<evidence type="ECO:0008006" key="3">
    <source>
        <dbReference type="Google" id="ProtNLM"/>
    </source>
</evidence>
<dbReference type="Gene3D" id="3.40.30.10">
    <property type="entry name" value="Glutaredoxin"/>
    <property type="match status" value="1"/>
</dbReference>
<sequence length="283" mass="31614">MSRTTPVTPYSIRTRIGRDASSGFYAVPHRYRLHLSLSCPDCLRIAITHALLRLDDILPLTLLPEHPDDDGRAALQQMYEATRHGSGRPATVPALSDSWTGRIVSNHAPDILRDLATWFRGPGAVDLHPAHAESESGILTRMLDEEITAAVQPACRGERVDGERLETLFAALDDLEARLAVRPYLLGKSLTAADVHLWVTLLELDTVHRPHLDASAVRRIAARRRLWEYARRLCDQPAFHRHLRAEEVARRHGRRCRGAEPAGGEGQFGEGRFIDWTSSRAAV</sequence>
<protein>
    <recommendedName>
        <fullName evidence="3">Glutathione S-transferase</fullName>
    </recommendedName>
</protein>
<organism evidence="1 2">
    <name type="scientific">Streptomyces nanshensis</name>
    <dbReference type="NCBI Taxonomy" id="518642"/>
    <lineage>
        <taxon>Bacteria</taxon>
        <taxon>Bacillati</taxon>
        <taxon>Actinomycetota</taxon>
        <taxon>Actinomycetes</taxon>
        <taxon>Kitasatosporales</taxon>
        <taxon>Streptomycetaceae</taxon>
        <taxon>Streptomyces</taxon>
    </lineage>
</organism>
<dbReference type="SUPFAM" id="SSF47616">
    <property type="entry name" value="GST C-terminal domain-like"/>
    <property type="match status" value="1"/>
</dbReference>
<dbReference type="Proteomes" id="UP000176005">
    <property type="component" value="Unassembled WGS sequence"/>
</dbReference>
<dbReference type="RefSeq" id="WP_070019249.1">
    <property type="nucleotide sequence ID" value="NZ_LJGW01000406.1"/>
</dbReference>
<dbReference type="GO" id="GO:0005737">
    <property type="term" value="C:cytoplasm"/>
    <property type="evidence" value="ECO:0007669"/>
    <property type="project" value="TreeGrafter"/>
</dbReference>
<proteinExistence type="predicted"/>
<dbReference type="AlphaFoldDB" id="A0A1E7KXU7"/>
<dbReference type="Pfam" id="PF13410">
    <property type="entry name" value="GST_C_2"/>
    <property type="match status" value="1"/>
</dbReference>
<keyword evidence="2" id="KW-1185">Reference proteome</keyword>
<accession>A0A1E7KXU7</accession>
<dbReference type="Gene3D" id="1.20.1050.10">
    <property type="match status" value="1"/>
</dbReference>
<dbReference type="EMBL" id="LJGW01000406">
    <property type="protein sequence ID" value="OEV08724.1"/>
    <property type="molecule type" value="Genomic_DNA"/>
</dbReference>
<dbReference type="GO" id="GO:0004364">
    <property type="term" value="F:glutathione transferase activity"/>
    <property type="evidence" value="ECO:0007669"/>
    <property type="project" value="InterPro"/>
</dbReference>
<dbReference type="PANTHER" id="PTHR32419">
    <property type="entry name" value="GLUTATHIONYL-HYDROQUINONE REDUCTASE"/>
    <property type="match status" value="1"/>
</dbReference>
<evidence type="ECO:0000313" key="1">
    <source>
        <dbReference type="EMBL" id="OEV08724.1"/>
    </source>
</evidence>
<dbReference type="PANTHER" id="PTHR32419:SF6">
    <property type="entry name" value="GLUTATHIONE S-TRANSFERASE OMEGA-LIKE 1-RELATED"/>
    <property type="match status" value="1"/>
</dbReference>
<reference evidence="1 2" key="1">
    <citation type="journal article" date="2016" name="Front. Microbiol.">
        <title>Comparative Genomics Analysis of Streptomyces Species Reveals Their Adaptation to the Marine Environment and Their Diversity at the Genomic Level.</title>
        <authorList>
            <person name="Tian X."/>
            <person name="Zhang Z."/>
            <person name="Yang T."/>
            <person name="Chen M."/>
            <person name="Li J."/>
            <person name="Chen F."/>
            <person name="Yang J."/>
            <person name="Li W."/>
            <person name="Zhang B."/>
            <person name="Zhang Z."/>
            <person name="Wu J."/>
            <person name="Zhang C."/>
            <person name="Long L."/>
            <person name="Xiao J."/>
        </authorList>
    </citation>
    <scope>NUCLEOTIDE SEQUENCE [LARGE SCALE GENOMIC DNA]</scope>
    <source>
        <strain evidence="1 2">SCSIO 10429</strain>
    </source>
</reference>
<comment type="caution">
    <text evidence="1">The sequence shown here is derived from an EMBL/GenBank/DDBJ whole genome shotgun (WGS) entry which is preliminary data.</text>
</comment>